<evidence type="ECO:0000256" key="4">
    <source>
        <dbReference type="ARBA" id="ARBA00023136"/>
    </source>
</evidence>
<keyword evidence="4 5" id="KW-0472">Membrane</keyword>
<keyword evidence="3 5" id="KW-1133">Transmembrane helix</keyword>
<comment type="caution">
    <text evidence="7">The sequence shown here is derived from an EMBL/GenBank/DDBJ whole genome shotgun (WGS) entry which is preliminary data.</text>
</comment>
<dbReference type="GO" id="GO:0016020">
    <property type="term" value="C:membrane"/>
    <property type="evidence" value="ECO:0007669"/>
    <property type="project" value="UniProtKB-SubCell"/>
</dbReference>
<dbReference type="PANTHER" id="PTHR23360:SF26">
    <property type="entry name" value="G-PROTEIN COUPLED RECEPTORS FAMILY 1 PROFILE DOMAIN-CONTAINING PROTEIN"/>
    <property type="match status" value="1"/>
</dbReference>
<feature type="transmembrane region" description="Helical" evidence="5">
    <location>
        <begin position="136"/>
        <end position="153"/>
    </location>
</feature>
<dbReference type="Gene3D" id="1.20.1070.10">
    <property type="entry name" value="Rhodopsin 7-helix transmembrane proteins"/>
    <property type="match status" value="1"/>
</dbReference>
<protein>
    <recommendedName>
        <fullName evidence="6">G-protein coupled receptors family 1 profile domain-containing protein</fullName>
    </recommendedName>
</protein>
<evidence type="ECO:0000256" key="2">
    <source>
        <dbReference type="ARBA" id="ARBA00022692"/>
    </source>
</evidence>
<sequence length="319" mass="37266">MLDFSTKRTADYDKFSIFIYISEGLFVLLVNMFLAVRLFTNRHLRAQKEFVVIGSCIIFDIFFGITYFSAGLYRFIVILQYDYFPLVSMFDCFATVHNQLFIIITIMAGIQLLATAIDRFFCIFFPFSYIRLQVEYAYCLMFISYFFVVPLWIPGAVGAFQNREIKNFTMNCLLNQSIPVLWYTNYRIIRILCTVLCILIYIPVFSKVFYSVYKHTRLIPGSSRNNTRLLNMTKTVGLITGSTFVLFTIPDLITMLYPFITSNIFYLMNLNKGVVNILIFMTTQKTLRTLMFPMKDKNMMNSEMFSSRKVTPTILIHAV</sequence>
<dbReference type="OrthoDB" id="5820857at2759"/>
<name>A0A9P1IX52_9PELO</name>
<evidence type="ECO:0000256" key="1">
    <source>
        <dbReference type="ARBA" id="ARBA00004370"/>
    </source>
</evidence>
<dbReference type="PANTHER" id="PTHR23360">
    <property type="entry name" value="G-PROTEIN COUPLED RECEPTORS FAMILY 1 PROFILE DOMAIN-CONTAINING PROTEIN-RELATED"/>
    <property type="match status" value="1"/>
</dbReference>
<evidence type="ECO:0000256" key="5">
    <source>
        <dbReference type="SAM" id="Phobius"/>
    </source>
</evidence>
<feature type="transmembrane region" description="Helical" evidence="5">
    <location>
        <begin position="17"/>
        <end position="39"/>
    </location>
</feature>
<keyword evidence="2 5" id="KW-0812">Transmembrane</keyword>
<dbReference type="InterPro" id="IPR017452">
    <property type="entry name" value="GPCR_Rhodpsn_7TM"/>
</dbReference>
<feature type="transmembrane region" description="Helical" evidence="5">
    <location>
        <begin position="99"/>
        <end position="124"/>
    </location>
</feature>
<comment type="subcellular location">
    <subcellularLocation>
        <location evidence="1">Membrane</location>
    </subcellularLocation>
</comment>
<dbReference type="PROSITE" id="PS50262">
    <property type="entry name" value="G_PROTEIN_RECEP_F1_2"/>
    <property type="match status" value="1"/>
</dbReference>
<evidence type="ECO:0000259" key="6">
    <source>
        <dbReference type="PROSITE" id="PS50262"/>
    </source>
</evidence>
<reference evidence="7" key="1">
    <citation type="submission" date="2022-11" db="EMBL/GenBank/DDBJ databases">
        <authorList>
            <person name="Kikuchi T."/>
        </authorList>
    </citation>
    <scope>NUCLEOTIDE SEQUENCE</scope>
    <source>
        <strain evidence="7">PS1010</strain>
    </source>
</reference>
<evidence type="ECO:0000313" key="7">
    <source>
        <dbReference type="EMBL" id="CAI5452837.1"/>
    </source>
</evidence>
<proteinExistence type="predicted"/>
<gene>
    <name evidence="7" type="ORF">CAMP_LOCUS15474</name>
</gene>
<dbReference type="SUPFAM" id="SSF81321">
    <property type="entry name" value="Family A G protein-coupled receptor-like"/>
    <property type="match status" value="1"/>
</dbReference>
<dbReference type="InterPro" id="IPR047130">
    <property type="entry name" value="7TM_GPCR_Srsx_nematod"/>
</dbReference>
<feature type="transmembrane region" description="Helical" evidence="5">
    <location>
        <begin position="255"/>
        <end position="281"/>
    </location>
</feature>
<dbReference type="EMBL" id="CANHGI010000005">
    <property type="protein sequence ID" value="CAI5452837.1"/>
    <property type="molecule type" value="Genomic_DNA"/>
</dbReference>
<evidence type="ECO:0000313" key="8">
    <source>
        <dbReference type="Proteomes" id="UP001152747"/>
    </source>
</evidence>
<organism evidence="7 8">
    <name type="scientific">Caenorhabditis angaria</name>
    <dbReference type="NCBI Taxonomy" id="860376"/>
    <lineage>
        <taxon>Eukaryota</taxon>
        <taxon>Metazoa</taxon>
        <taxon>Ecdysozoa</taxon>
        <taxon>Nematoda</taxon>
        <taxon>Chromadorea</taxon>
        <taxon>Rhabditida</taxon>
        <taxon>Rhabditina</taxon>
        <taxon>Rhabditomorpha</taxon>
        <taxon>Rhabditoidea</taxon>
        <taxon>Rhabditidae</taxon>
        <taxon>Peloderinae</taxon>
        <taxon>Caenorhabditis</taxon>
    </lineage>
</organism>
<feature type="transmembrane region" description="Helical" evidence="5">
    <location>
        <begin position="231"/>
        <end position="249"/>
    </location>
</feature>
<feature type="transmembrane region" description="Helical" evidence="5">
    <location>
        <begin position="188"/>
        <end position="210"/>
    </location>
</feature>
<feature type="transmembrane region" description="Helical" evidence="5">
    <location>
        <begin position="51"/>
        <end position="79"/>
    </location>
</feature>
<evidence type="ECO:0000256" key="3">
    <source>
        <dbReference type="ARBA" id="ARBA00022989"/>
    </source>
</evidence>
<accession>A0A9P1IX52</accession>
<keyword evidence="8" id="KW-1185">Reference proteome</keyword>
<dbReference type="AlphaFoldDB" id="A0A9P1IX52"/>
<dbReference type="Proteomes" id="UP001152747">
    <property type="component" value="Unassembled WGS sequence"/>
</dbReference>
<feature type="domain" description="G-protein coupled receptors family 1 profile" evidence="6">
    <location>
        <begin position="30"/>
        <end position="280"/>
    </location>
</feature>